<evidence type="ECO:0000256" key="11">
    <source>
        <dbReference type="ARBA" id="ARBA00022989"/>
    </source>
</evidence>
<dbReference type="InterPro" id="IPR050640">
    <property type="entry name" value="Bact_2-comp_sensor_kinase"/>
</dbReference>
<dbReference type="Pfam" id="PF02518">
    <property type="entry name" value="HATPase_c"/>
    <property type="match status" value="1"/>
</dbReference>
<feature type="region of interest" description="Disordered" evidence="14">
    <location>
        <begin position="558"/>
        <end position="660"/>
    </location>
</feature>
<organism evidence="18 19">
    <name type="scientific">Mageeibacillus indolicus</name>
    <dbReference type="NCBI Taxonomy" id="884684"/>
    <lineage>
        <taxon>Bacteria</taxon>
        <taxon>Bacillati</taxon>
        <taxon>Bacillota</taxon>
        <taxon>Clostridia</taxon>
        <taxon>Eubacteriales</taxon>
        <taxon>Oscillospiraceae</taxon>
        <taxon>Mageeibacillus</taxon>
    </lineage>
</organism>
<evidence type="ECO:0000313" key="18">
    <source>
        <dbReference type="EMBL" id="PNH18824.1"/>
    </source>
</evidence>
<evidence type="ECO:0000256" key="14">
    <source>
        <dbReference type="SAM" id="MobiDB-lite"/>
    </source>
</evidence>
<dbReference type="Pfam" id="PF06580">
    <property type="entry name" value="His_kinase"/>
    <property type="match status" value="1"/>
</dbReference>
<dbReference type="GO" id="GO:0005524">
    <property type="term" value="F:ATP binding"/>
    <property type="evidence" value="ECO:0007669"/>
    <property type="project" value="UniProtKB-KW"/>
</dbReference>
<feature type="compositionally biased region" description="Polar residues" evidence="14">
    <location>
        <begin position="640"/>
        <end position="649"/>
    </location>
</feature>
<reference evidence="19" key="1">
    <citation type="submission" date="2017-04" db="EMBL/GenBank/DDBJ databases">
        <authorList>
            <person name="Bumgarner R.E."/>
            <person name="Fredricks D.N."/>
            <person name="Srinivasan S."/>
        </authorList>
    </citation>
    <scope>NUCLEOTIDE SEQUENCE [LARGE SCALE GENOMIC DNA]</scope>
    <source>
        <strain evidence="19">KA00405</strain>
    </source>
</reference>
<proteinExistence type="predicted"/>
<keyword evidence="13 15" id="KW-0472">Membrane</keyword>
<feature type="domain" description="Signal transduction histidine kinase internal region" evidence="17">
    <location>
        <begin position="401"/>
        <end position="479"/>
    </location>
</feature>
<dbReference type="EMBL" id="NBZD01000002">
    <property type="protein sequence ID" value="PNH18824.1"/>
    <property type="molecule type" value="Genomic_DNA"/>
</dbReference>
<feature type="compositionally biased region" description="Basic and acidic residues" evidence="14">
    <location>
        <begin position="626"/>
        <end position="636"/>
    </location>
</feature>
<keyword evidence="8" id="KW-0547">Nucleotide-binding</keyword>
<dbReference type="AlphaFoldDB" id="A0A2J8B245"/>
<dbReference type="InterPro" id="IPR036890">
    <property type="entry name" value="HATPase_C_sf"/>
</dbReference>
<comment type="caution">
    <text evidence="18">The sequence shown here is derived from an EMBL/GenBank/DDBJ whole genome shotgun (WGS) entry which is preliminary data.</text>
</comment>
<comment type="subcellular location">
    <subcellularLocation>
        <location evidence="2">Cell membrane</location>
        <topology evidence="2">Multi-pass membrane protein</topology>
    </subcellularLocation>
</comment>
<dbReference type="Proteomes" id="UP000236394">
    <property type="component" value="Unassembled WGS sequence"/>
</dbReference>
<evidence type="ECO:0000259" key="17">
    <source>
        <dbReference type="Pfam" id="PF06580"/>
    </source>
</evidence>
<evidence type="ECO:0000259" key="16">
    <source>
        <dbReference type="Pfam" id="PF02518"/>
    </source>
</evidence>
<evidence type="ECO:0000256" key="9">
    <source>
        <dbReference type="ARBA" id="ARBA00022777"/>
    </source>
</evidence>
<evidence type="ECO:0000256" key="7">
    <source>
        <dbReference type="ARBA" id="ARBA00022692"/>
    </source>
</evidence>
<evidence type="ECO:0000256" key="5">
    <source>
        <dbReference type="ARBA" id="ARBA00022553"/>
    </source>
</evidence>
<dbReference type="EC" id="2.7.13.3" evidence="3"/>
<evidence type="ECO:0000256" key="12">
    <source>
        <dbReference type="ARBA" id="ARBA00023012"/>
    </source>
</evidence>
<name>A0A2J8B245_9FIRM</name>
<dbReference type="GO" id="GO:0000155">
    <property type="term" value="F:phosphorelay sensor kinase activity"/>
    <property type="evidence" value="ECO:0007669"/>
    <property type="project" value="InterPro"/>
</dbReference>
<feature type="transmembrane region" description="Helical" evidence="15">
    <location>
        <begin position="32"/>
        <end position="53"/>
    </location>
</feature>
<evidence type="ECO:0000256" key="13">
    <source>
        <dbReference type="ARBA" id="ARBA00023136"/>
    </source>
</evidence>
<evidence type="ECO:0000256" key="15">
    <source>
        <dbReference type="SAM" id="Phobius"/>
    </source>
</evidence>
<keyword evidence="6" id="KW-0808">Transferase</keyword>
<evidence type="ECO:0000256" key="4">
    <source>
        <dbReference type="ARBA" id="ARBA00022475"/>
    </source>
</evidence>
<dbReference type="PANTHER" id="PTHR34220">
    <property type="entry name" value="SENSOR HISTIDINE KINASE YPDA"/>
    <property type="match status" value="1"/>
</dbReference>
<dbReference type="Gene3D" id="3.30.565.10">
    <property type="entry name" value="Histidine kinase-like ATPase, C-terminal domain"/>
    <property type="match status" value="2"/>
</dbReference>
<dbReference type="GO" id="GO:0005886">
    <property type="term" value="C:plasma membrane"/>
    <property type="evidence" value="ECO:0007669"/>
    <property type="project" value="UniProtKB-SubCell"/>
</dbReference>
<comment type="catalytic activity">
    <reaction evidence="1">
        <text>ATP + protein L-histidine = ADP + protein N-phospho-L-histidine.</text>
        <dbReference type="EC" id="2.7.13.3"/>
    </reaction>
</comment>
<evidence type="ECO:0000256" key="8">
    <source>
        <dbReference type="ARBA" id="ARBA00022741"/>
    </source>
</evidence>
<dbReference type="InterPro" id="IPR004358">
    <property type="entry name" value="Sig_transdc_His_kin-like_C"/>
</dbReference>
<dbReference type="InterPro" id="IPR003594">
    <property type="entry name" value="HATPase_dom"/>
</dbReference>
<dbReference type="InterPro" id="IPR010559">
    <property type="entry name" value="Sig_transdc_His_kin_internal"/>
</dbReference>
<evidence type="ECO:0000256" key="10">
    <source>
        <dbReference type="ARBA" id="ARBA00022840"/>
    </source>
</evidence>
<dbReference type="SUPFAM" id="SSF55874">
    <property type="entry name" value="ATPase domain of HSP90 chaperone/DNA topoisomerase II/histidine kinase"/>
    <property type="match status" value="2"/>
</dbReference>
<keyword evidence="9" id="KW-0418">Kinase</keyword>
<accession>A0A2J8B245</accession>
<protein>
    <recommendedName>
        <fullName evidence="3">histidine kinase</fullName>
        <ecNumber evidence="3">2.7.13.3</ecNumber>
    </recommendedName>
</protein>
<keyword evidence="5" id="KW-0597">Phosphoprotein</keyword>
<evidence type="ECO:0000313" key="19">
    <source>
        <dbReference type="Proteomes" id="UP000236394"/>
    </source>
</evidence>
<gene>
    <name evidence="18" type="ORF">B7R76_04530</name>
</gene>
<evidence type="ECO:0000256" key="3">
    <source>
        <dbReference type="ARBA" id="ARBA00012438"/>
    </source>
</evidence>
<sequence length="703" mass="78119">MITMRQKHTSASFPAPLRPTFGQEVQRLFLKYVSAAIAAAMLIYFSVSAFFYFNELQSRLQISNQASIAALTRAATAQVTAGKVAAAKIAPNISQYALAAPGSKAEREAEHRLYNLMYDFRRNSGLDCNFYILDGHKQVIATNLFEAVHRKFPEGLTGADIARKAENFSGTYYRENLPVTVQAVPRSLHASLPVERRETDGYAARPGLLLLRFPCGQGELILEPLAGTVIEQVRAAKVDLLLTDRFDNVIFSSDQSATDSIGKARLAHQQSGNRIWRHLTTVRSSFTLADTRLQILSYADIAEYAGNLKVGLLLMTILEILLSLLTFFISRRLSQKLTEPIRELNLALHLGGKSGDGDAYHITAETYPEFQTLFNAYNAMAGEIKTLLERNCALAEVKRAMEIKDLEAKFSPHFLFNTLETIRYEIDFDPANAVVMMGCLARLLRYSVNYGLAEVSLSTDMGYIEAYLQLQKMRFDERLDYRIELPAELSNIEIPKLLIQPLVENAITYSIDEVDRVLINISVMVESEYLIIRVEDNGPGISPAKLAQICSLDIQRDTRPETGWDTSPDIRLAPRADTQQDAETNMRTEPRPETGINTQPDIRPAPGADSRPAPGADSRPASGADTRQDIRPDNVADMRQATSPASAQEKTVPPGKNDGKHLSFGLYNVFKTVDLRYGRRGRVQVNSSPGKGTTVTIYLPLSD</sequence>
<keyword evidence="11 15" id="KW-1133">Transmembrane helix</keyword>
<feature type="domain" description="Histidine kinase/HSP90-like ATPase" evidence="16">
    <location>
        <begin position="497"/>
        <end position="556"/>
    </location>
</feature>
<dbReference type="PRINTS" id="PR00344">
    <property type="entry name" value="BCTRLSENSOR"/>
</dbReference>
<dbReference type="PANTHER" id="PTHR34220:SF11">
    <property type="entry name" value="SENSOR PROTEIN KINASE HPTS"/>
    <property type="match status" value="1"/>
</dbReference>
<keyword evidence="7 15" id="KW-0812">Transmembrane</keyword>
<evidence type="ECO:0000256" key="1">
    <source>
        <dbReference type="ARBA" id="ARBA00000085"/>
    </source>
</evidence>
<evidence type="ECO:0000256" key="6">
    <source>
        <dbReference type="ARBA" id="ARBA00022679"/>
    </source>
</evidence>
<evidence type="ECO:0000256" key="2">
    <source>
        <dbReference type="ARBA" id="ARBA00004651"/>
    </source>
</evidence>
<keyword evidence="4" id="KW-1003">Cell membrane</keyword>
<keyword evidence="10" id="KW-0067">ATP-binding</keyword>
<keyword evidence="12" id="KW-0902">Two-component regulatory system</keyword>